<sequence length="772" mass="89197">MFWQIIFIGFKIKFGKTIKVTGKIERYPGEEPYLDLLNGTENNIKLFSIQLGNNGKNFAILTDEINGNVYDFGSSVIGNLEHKDIQEIIEEGGAMALIGPDVNKEGKQLFATNFEIISVPEKSCFGSIELRLNNELVEKEFSCYKRSPNQCDQLGLEEYNKHKKAFNEFLELSIKCPCDTEPRPPHITDDWLNIPPGARDKRSVKDKPLLGTRDADGLVYGCEDADDTVIGDIVYMPGEVEQLIVEQRRCCTKRTNKRQTRTKRQFMNILKKNMEKHMWEMPIIYAFSHDDGDWIEIIDKALKSLSQHTCLKFERVDKWSVHDFEFMYHAAWCTSHVGIFWYTKTKSKDTNISSHHVNVPPSAGCLSVGTVIHEIMHALGIWHEMNRFDRNEQLWINYKNINSSNWGNYKQISPLYFGTPYDYGSIMHYSPHGGLDKTKFTMVALKQEYQSTMSYHIKLSFKDIKLLNRLYCTSEYPHKSTLSKSINLKCDVNEYELDYGRCKNGGFPDPLNDCKCRCPDGYGGDDCTEYEYNNCRVIKLTAKVKKQYISADFGRGKCFFAMKLEKADDKIQAKRITIKIEKLEGFDCRYPCQNNYIEIKYRKDKSATGARICCKFDRLLTINSEDDTEVLIMRKGNIGEYDISYQKELAPSQDSSNCKEVRKSIFDHNNLQKYQELYVRNEKGELVISDPKFGPHFCVGCNRKNTMIINGKYHRNVCVEENNPDPNCAYPTCFTCKTVEGSNEANWYWHSPEGEWILVNLMDCYPNKGIND</sequence>
<dbReference type="GO" id="GO:0004222">
    <property type="term" value="F:metalloendopeptidase activity"/>
    <property type="evidence" value="ECO:0007669"/>
    <property type="project" value="UniProtKB-UniRule"/>
</dbReference>
<evidence type="ECO:0000256" key="7">
    <source>
        <dbReference type="PROSITE-ProRule" id="PRU01211"/>
    </source>
</evidence>
<keyword evidence="4 7" id="KW-0862">Zinc</keyword>
<evidence type="ECO:0000256" key="1">
    <source>
        <dbReference type="ARBA" id="ARBA00022670"/>
    </source>
</evidence>
<evidence type="ECO:0000313" key="11">
    <source>
        <dbReference type="Proteomes" id="UP000580250"/>
    </source>
</evidence>
<keyword evidence="1 7" id="KW-0645">Protease</keyword>
<keyword evidence="3 7" id="KW-0378">Hydrolase</keyword>
<dbReference type="InterPro" id="IPR001506">
    <property type="entry name" value="Peptidase_M12A"/>
</dbReference>
<evidence type="ECO:0000256" key="2">
    <source>
        <dbReference type="ARBA" id="ARBA00022723"/>
    </source>
</evidence>
<dbReference type="EMBL" id="CAJEWN010000924">
    <property type="protein sequence ID" value="CAD2192134.1"/>
    <property type="molecule type" value="Genomic_DNA"/>
</dbReference>
<proteinExistence type="predicted"/>
<feature type="binding site" evidence="7">
    <location>
        <position position="377"/>
    </location>
    <ligand>
        <name>Zn(2+)</name>
        <dbReference type="ChEBI" id="CHEBI:29105"/>
        <note>catalytic</note>
    </ligand>
</feature>
<dbReference type="PROSITE" id="PS00022">
    <property type="entry name" value="EGF_1"/>
    <property type="match status" value="1"/>
</dbReference>
<feature type="domain" description="Peptidase M12A" evidence="9">
    <location>
        <begin position="268"/>
        <end position="473"/>
    </location>
</feature>
<evidence type="ECO:0000256" key="6">
    <source>
        <dbReference type="ARBA" id="ARBA00023157"/>
    </source>
</evidence>
<comment type="caution">
    <text evidence="10">The sequence shown here is derived from an EMBL/GenBank/DDBJ whole genome shotgun (WGS) entry which is preliminary data.</text>
</comment>
<accession>A0A6V7WYM8</accession>
<dbReference type="SUPFAM" id="SSF55486">
    <property type="entry name" value="Metalloproteases ('zincins'), catalytic domain"/>
    <property type="match status" value="1"/>
</dbReference>
<dbReference type="PANTHER" id="PTHR10127:SF780">
    <property type="entry name" value="METALLOENDOPEPTIDASE"/>
    <property type="match status" value="1"/>
</dbReference>
<dbReference type="GO" id="GO:0008270">
    <property type="term" value="F:zinc ion binding"/>
    <property type="evidence" value="ECO:0007669"/>
    <property type="project" value="UniProtKB-UniRule"/>
</dbReference>
<dbReference type="SMART" id="SM00235">
    <property type="entry name" value="ZnMc"/>
    <property type="match status" value="1"/>
</dbReference>
<organism evidence="10 11">
    <name type="scientific">Meloidogyne enterolobii</name>
    <name type="common">Root-knot nematode worm</name>
    <name type="synonym">Meloidogyne mayaguensis</name>
    <dbReference type="NCBI Taxonomy" id="390850"/>
    <lineage>
        <taxon>Eukaryota</taxon>
        <taxon>Metazoa</taxon>
        <taxon>Ecdysozoa</taxon>
        <taxon>Nematoda</taxon>
        <taxon>Chromadorea</taxon>
        <taxon>Rhabditida</taxon>
        <taxon>Tylenchina</taxon>
        <taxon>Tylenchomorpha</taxon>
        <taxon>Tylenchoidea</taxon>
        <taxon>Meloidogynidae</taxon>
        <taxon>Meloidogyninae</taxon>
        <taxon>Meloidogyne</taxon>
    </lineage>
</organism>
<dbReference type="GO" id="GO:0006508">
    <property type="term" value="P:proteolysis"/>
    <property type="evidence" value="ECO:0007669"/>
    <property type="project" value="UniProtKB-KW"/>
</dbReference>
<reference evidence="10 11" key="1">
    <citation type="submission" date="2020-08" db="EMBL/GenBank/DDBJ databases">
        <authorList>
            <person name="Koutsovoulos G."/>
            <person name="Danchin GJ E."/>
        </authorList>
    </citation>
    <scope>NUCLEOTIDE SEQUENCE [LARGE SCALE GENOMIC DNA]</scope>
</reference>
<comment type="cofactor">
    <cofactor evidence="7 8">
        <name>Zn(2+)</name>
        <dbReference type="ChEBI" id="CHEBI:29105"/>
    </cofactor>
    <text evidence="7 8">Binds 1 zinc ion per subunit.</text>
</comment>
<comment type="caution">
    <text evidence="7">Lacks conserved residue(s) required for the propagation of feature annotation.</text>
</comment>
<evidence type="ECO:0000313" key="10">
    <source>
        <dbReference type="EMBL" id="CAD2192134.1"/>
    </source>
</evidence>
<gene>
    <name evidence="10" type="ORF">MENT_LOCUS45006</name>
</gene>
<dbReference type="EC" id="3.4.24.-" evidence="8"/>
<dbReference type="PRINTS" id="PR00480">
    <property type="entry name" value="ASTACIN"/>
</dbReference>
<feature type="active site" evidence="7">
    <location>
        <position position="374"/>
    </location>
</feature>
<evidence type="ECO:0000256" key="4">
    <source>
        <dbReference type="ARBA" id="ARBA00022833"/>
    </source>
</evidence>
<dbReference type="InterPro" id="IPR024079">
    <property type="entry name" value="MetalloPept_cat_dom_sf"/>
</dbReference>
<protein>
    <recommendedName>
        <fullName evidence="8">Metalloendopeptidase</fullName>
        <ecNumber evidence="8">3.4.24.-</ecNumber>
    </recommendedName>
</protein>
<evidence type="ECO:0000256" key="5">
    <source>
        <dbReference type="ARBA" id="ARBA00023049"/>
    </source>
</evidence>
<feature type="binding site" evidence="7">
    <location>
        <position position="373"/>
    </location>
    <ligand>
        <name>Zn(2+)</name>
        <dbReference type="ChEBI" id="CHEBI:29105"/>
        <note>catalytic</note>
    </ligand>
</feature>
<dbReference type="OrthoDB" id="10017459at2759"/>
<dbReference type="PANTHER" id="PTHR10127">
    <property type="entry name" value="DISCOIDIN, CUB, EGF, LAMININ , AND ZINC METALLOPROTEASE DOMAIN CONTAINING"/>
    <property type="match status" value="1"/>
</dbReference>
<feature type="binding site" evidence="7">
    <location>
        <position position="383"/>
    </location>
    <ligand>
        <name>Zn(2+)</name>
        <dbReference type="ChEBI" id="CHEBI:29105"/>
        <note>catalytic</note>
    </ligand>
</feature>
<dbReference type="AlphaFoldDB" id="A0A6V7WYM8"/>
<dbReference type="InterPro" id="IPR000742">
    <property type="entry name" value="EGF"/>
</dbReference>
<keyword evidence="5 7" id="KW-0482">Metalloprotease</keyword>
<evidence type="ECO:0000256" key="8">
    <source>
        <dbReference type="RuleBase" id="RU361183"/>
    </source>
</evidence>
<evidence type="ECO:0000256" key="3">
    <source>
        <dbReference type="ARBA" id="ARBA00022801"/>
    </source>
</evidence>
<dbReference type="PROSITE" id="PS51864">
    <property type="entry name" value="ASTACIN"/>
    <property type="match status" value="1"/>
</dbReference>
<dbReference type="Gene3D" id="3.40.390.10">
    <property type="entry name" value="Collagenase (Catalytic Domain)"/>
    <property type="match status" value="1"/>
</dbReference>
<dbReference type="PROSITE" id="PS01186">
    <property type="entry name" value="EGF_2"/>
    <property type="match status" value="1"/>
</dbReference>
<dbReference type="Pfam" id="PF01400">
    <property type="entry name" value="Astacin"/>
    <property type="match status" value="1"/>
</dbReference>
<evidence type="ECO:0000259" key="9">
    <source>
        <dbReference type="PROSITE" id="PS51864"/>
    </source>
</evidence>
<dbReference type="InterPro" id="IPR006026">
    <property type="entry name" value="Peptidase_Metallo"/>
</dbReference>
<name>A0A6V7WYM8_MELEN</name>
<keyword evidence="2 7" id="KW-0479">Metal-binding</keyword>
<dbReference type="Proteomes" id="UP000580250">
    <property type="component" value="Unassembled WGS sequence"/>
</dbReference>
<keyword evidence="6" id="KW-1015">Disulfide bond</keyword>